<keyword evidence="1" id="KW-1133">Transmembrane helix</keyword>
<dbReference type="Gene3D" id="2.40.30.170">
    <property type="match status" value="1"/>
</dbReference>
<feature type="transmembrane region" description="Helical" evidence="1">
    <location>
        <begin position="12"/>
        <end position="32"/>
    </location>
</feature>
<reference evidence="4 5" key="1">
    <citation type="submission" date="2018-06" db="EMBL/GenBank/DDBJ databases">
        <authorList>
            <consortium name="Pathogen Informatics"/>
            <person name="Doyle S."/>
        </authorList>
    </citation>
    <scope>NUCLEOTIDE SEQUENCE [LARGE SCALE GENOMIC DNA]</scope>
    <source>
        <strain evidence="4 5">NCTC9645</strain>
    </source>
</reference>
<dbReference type="InterPro" id="IPR058632">
    <property type="entry name" value="HH_AaeA"/>
</dbReference>
<keyword evidence="1" id="KW-0812">Transmembrane</keyword>
<dbReference type="Gene3D" id="2.40.50.100">
    <property type="match status" value="1"/>
</dbReference>
<proteinExistence type="predicted"/>
<gene>
    <name evidence="4" type="primary">yibH_1</name>
    <name evidence="4" type="ORF">NCTC9645_02515</name>
</gene>
<dbReference type="EMBL" id="UASO01000004">
    <property type="protein sequence ID" value="SQC21849.1"/>
    <property type="molecule type" value="Genomic_DNA"/>
</dbReference>
<accession>A0A2X3FAU8</accession>
<dbReference type="PANTHER" id="PTHR30367:SF12">
    <property type="entry name" value="P-HYDROXYBENZOIC ACID EFFLUX PUMP SUBUNIT AAEA"/>
    <property type="match status" value="1"/>
</dbReference>
<evidence type="ECO:0000313" key="5">
    <source>
        <dbReference type="Proteomes" id="UP000250675"/>
    </source>
</evidence>
<organism evidence="4 5">
    <name type="scientific">Klebsiella pneumoniae</name>
    <dbReference type="NCBI Taxonomy" id="573"/>
    <lineage>
        <taxon>Bacteria</taxon>
        <taxon>Pseudomonadati</taxon>
        <taxon>Pseudomonadota</taxon>
        <taxon>Gammaproteobacteria</taxon>
        <taxon>Enterobacterales</taxon>
        <taxon>Enterobacteriaceae</taxon>
        <taxon>Klebsiella/Raoultella group</taxon>
        <taxon>Klebsiella</taxon>
        <taxon>Klebsiella pneumoniae complex</taxon>
    </lineage>
</organism>
<name>A0A2X3FAU8_KLEPN</name>
<dbReference type="PANTHER" id="PTHR30367">
    <property type="entry name" value="P-HYDROXYBENZOIC ACID EFFLUX PUMP SUBUNIT AAEA-RELATED"/>
    <property type="match status" value="1"/>
</dbReference>
<dbReference type="InterPro" id="IPR058634">
    <property type="entry name" value="AaeA-lik-b-barrel"/>
</dbReference>
<dbReference type="AlphaFoldDB" id="A0A2X3FAU8"/>
<evidence type="ECO:0000259" key="3">
    <source>
        <dbReference type="Pfam" id="PF25963"/>
    </source>
</evidence>
<dbReference type="Proteomes" id="UP000250675">
    <property type="component" value="Unassembled WGS sequence"/>
</dbReference>
<feature type="domain" description="p-hydroxybenzoic acid efflux pump subunit AaeA alpha-helical hairpin" evidence="2">
    <location>
        <begin position="81"/>
        <end position="144"/>
    </location>
</feature>
<dbReference type="Pfam" id="PF25963">
    <property type="entry name" value="Beta-barrel_AAEA"/>
    <property type="match status" value="1"/>
</dbReference>
<dbReference type="GO" id="GO:0055085">
    <property type="term" value="P:transmembrane transport"/>
    <property type="evidence" value="ECO:0007669"/>
    <property type="project" value="InterPro"/>
</dbReference>
<keyword evidence="1" id="KW-0472">Membrane</keyword>
<evidence type="ECO:0000313" key="4">
    <source>
        <dbReference type="EMBL" id="SQC21849.1"/>
    </source>
</evidence>
<protein>
    <submittedName>
        <fullName evidence="4">Fusaric acid resistance protein fusE</fullName>
    </submittedName>
</protein>
<dbReference type="InterPro" id="IPR050393">
    <property type="entry name" value="MFP_Efflux_Pump"/>
</dbReference>
<dbReference type="SUPFAM" id="SSF111369">
    <property type="entry name" value="HlyD-like secretion proteins"/>
    <property type="match status" value="1"/>
</dbReference>
<evidence type="ECO:0000259" key="2">
    <source>
        <dbReference type="Pfam" id="PF25878"/>
    </source>
</evidence>
<feature type="domain" description="p-hydroxybenzoic acid efflux pump subunit AaeA-like beta-barrel" evidence="3">
    <location>
        <begin position="149"/>
        <end position="245"/>
    </location>
</feature>
<evidence type="ECO:0000256" key="1">
    <source>
        <dbReference type="SAM" id="Phobius"/>
    </source>
</evidence>
<dbReference type="Pfam" id="PF25878">
    <property type="entry name" value="HH_AAEA_pHBA"/>
    <property type="match status" value="1"/>
</dbReference>
<sequence length="269" mass="29923">MKTLTRNILRTAITVILVILAFVAIFRAWVYYTASPWTRDARFSADIVAIAPDVSGLISQVNVKDNQLVKKDQVLFVIDQPRYQKTLAQAEADVAYYQTLAQEKRVEAGRRNKLGVQAMSREEIDQANNVLQTVEHQLAKAVALVKENTFYVMAYLEETKLEGVRPGYRAEITPLGSSKTIKGTVDSIAAGVTNASSSSDSKGMGSVDSNLEWVRLAQRVPVRIRLDHQQGNLWPSGTTATVVITGQEDRDTSQANFFQKLAMRLREFG</sequence>